<dbReference type="EMBL" id="JAHQZT010000031">
    <property type="protein sequence ID" value="MBV0934668.1"/>
    <property type="molecule type" value="Genomic_DNA"/>
</dbReference>
<dbReference type="Pfam" id="PF07703">
    <property type="entry name" value="A2M_BRD"/>
    <property type="match status" value="1"/>
</dbReference>
<accession>A0ABS6MEF5</accession>
<dbReference type="InterPro" id="IPR041203">
    <property type="entry name" value="Bact_A2M_MG5"/>
</dbReference>
<keyword evidence="3" id="KW-0646">Protease inhibitor</keyword>
<dbReference type="Pfam" id="PF01835">
    <property type="entry name" value="MG2"/>
    <property type="match status" value="1"/>
</dbReference>
<proteinExistence type="inferred from homology"/>
<dbReference type="Pfam" id="PF17973">
    <property type="entry name" value="bMG10"/>
    <property type="match status" value="1"/>
</dbReference>
<feature type="region of interest" description="Disordered" evidence="4">
    <location>
        <begin position="26"/>
        <end position="54"/>
    </location>
</feature>
<evidence type="ECO:0000259" key="5">
    <source>
        <dbReference type="SMART" id="SM01359"/>
    </source>
</evidence>
<feature type="domain" description="Alpha-2-macroglobulin" evidence="6">
    <location>
        <begin position="951"/>
        <end position="1039"/>
    </location>
</feature>
<evidence type="ECO:0000256" key="3">
    <source>
        <dbReference type="PIRNR" id="PIRNR038980"/>
    </source>
</evidence>
<name>A0ABS6MEF5_9GAMM</name>
<dbReference type="PANTHER" id="PTHR40094">
    <property type="entry name" value="ALPHA-2-MACROGLOBULIN HOMOLOG"/>
    <property type="match status" value="1"/>
</dbReference>
<feature type="domain" description="Alpha-2-macroglobulin bait region" evidence="5">
    <location>
        <begin position="739"/>
        <end position="888"/>
    </location>
</feature>
<dbReference type="Proteomes" id="UP000755551">
    <property type="component" value="Unassembled WGS sequence"/>
</dbReference>
<dbReference type="RefSeq" id="WP_217336072.1">
    <property type="nucleotide sequence ID" value="NZ_JAHQZT010000031.1"/>
</dbReference>
<dbReference type="InterPro" id="IPR049120">
    <property type="entry name" value="A2M_bMG2"/>
</dbReference>
<dbReference type="InterPro" id="IPR051802">
    <property type="entry name" value="YfhM-like"/>
</dbReference>
<dbReference type="Pfam" id="PF17970">
    <property type="entry name" value="bMG1"/>
    <property type="match status" value="1"/>
</dbReference>
<keyword evidence="3" id="KW-0472">Membrane</keyword>
<evidence type="ECO:0000256" key="1">
    <source>
        <dbReference type="ARBA" id="ARBA00010556"/>
    </source>
</evidence>
<dbReference type="InterPro" id="IPR001599">
    <property type="entry name" value="Macroglobln_a2"/>
</dbReference>
<sequence length="1632" mass="179913">MPAFKHRLFTLPLLVGALLTGCSDDPNEAASPPVAQTPVEQEAASDRVSRNPSASVPLRVQDISVQTWQGRQAAAVTLSTPVAVDRPFDAWLMIETDTGELVKGAWVADTRGKVLYFTGLEPEQSYRVRVRPGLRAANGNVLANLSSVVIETPALQSALGFAGRGNLLAHRLRQGLPVMAVNVDQVDVDFYRIPQGQLVDFLSRFGNATQLSSWDAERYLDKVELAWSGRFDLELDDNTRATRYLPVQDVDALNTSGVYLAVMREAGDISYRYPATWFAVTDLGAQVRLYKDRLQVQVNTLSGADPLAGVKLTLLDEQGHLLADAATDRAGRAAFMADQLKPGALTAAPLLLLQKGPETSLLRLNGPGLDLAEFPVDGRQRTPQELFIYSPRDLYRPGETLIFSALLRSSKGEPVPGIPVEAALIQPDGRVVASQNLEPRELNYYETRLPLPKDAPTGEWRWQLSLPDGSQHEYAVQVETFLPERMSLALDAPGTLAPKTDWQVAVQGDYLYGAPAADNRLQTQLLARLEAHPYEKFKDFWFGSPRDTALERREDLAEIRLDDNGRGVIEVESYWQELTSPLRLQAFASLLDAGGRPVSRRASSIVLPADRLAGIRPLFTDDQVDYESSAGFELVLTDGEKRLSAEGMQVSLVRERRDYHWSWSDAEGWQSHFTERHYTVEQRELDVSADTRTEIEFPVEWGHYRVEIKDPSTGLVSAYAFQAGWDPDSQLMAGRPDRIGLSLNQQTYAAGDILKVQVRPPAAGKGYLLLESDRPLHREPIEIPAEGKTLSLTLKPEWLQQNLFLSVLLLKAGDAETGELPMRMLGIEPVPLSSDDQALEISFGELPAQVRPEQTIEVPIQVERGNGQALPDRVRVTLAAVDVGVLSITDFQTPDPLNWFFEPGAYPVEVRDNYGDLIDAEDGEMARLRYGGDADLSRGGAQPPTDVQILSLFSGALTVGADGSASIPLELPAFNGKMRLMAVAFSDDSFGAADQELTVVAPVVAELNRPRFLAPGDETRLTLELHNRTEQAQTLQVTLEAEAGMRLDGHAGLWQPRVELAAGARTKLSVHARAGSQYGAVPLTLKVSGIKGEADINRRWTLGVRPAWPAQSLNWQQPLAPGDVFRLQGQALQGLVPSTLNAQLSLASRPPFNLARHFSELRAYPYGCAEQTTSGVFAQLYVSADVLTALGLADEDAAARKGSVELAIRRLFGMQRHNGSFGLWSKDSPEEPWLTVYITDFLLRAREAGYAVSEPGLKQALEQVGRYLRNPSRINGELLHDGRSRVAVRAYAAQVLARAGQAPLAEMRTLLDHQAGEATPLALVQLGLALQQAGDGPRAERALQRGLLGLNKSDFTITDYGSSLRDRALALFWLLENDQPETTWLPLLEHLQADMSRRTWFSTQERNALFLAGQALSGRSGNALELALSGALEEQLQGQQHRLQLTGQSLLEGLNIRNEGEDQAWVNLRLQGYTDQPPASFSQGLTVERHYYDADGKPLDISTLTTGQQAVVELRVSSDEPLRDALVVDLLPAGLELENQNLAHSLELGELQIGEHRLVDLMALSDIRHQEFRDDRYVAALNLERRRARIFYLARAVTPGRYRVPPTFAESMYRPDIRHLGDDSGMLTIKAQ</sequence>
<keyword evidence="2" id="KW-0732">Signal</keyword>
<dbReference type="CDD" id="cd02891">
    <property type="entry name" value="A2M_like"/>
    <property type="match status" value="1"/>
</dbReference>
<dbReference type="Pfam" id="PF21142">
    <property type="entry name" value="A2M_bMG2"/>
    <property type="match status" value="1"/>
</dbReference>
<dbReference type="InterPro" id="IPR021868">
    <property type="entry name" value="Alpha_2_Macroglob_MG3"/>
</dbReference>
<dbReference type="InterPro" id="IPR011626">
    <property type="entry name" value="Alpha-macroglobulin_TED"/>
</dbReference>
<dbReference type="InterPro" id="IPR040639">
    <property type="entry name" value="A2MG_MG1"/>
</dbReference>
<keyword evidence="3" id="KW-1003">Cell membrane</keyword>
<dbReference type="InterPro" id="IPR011625">
    <property type="entry name" value="A2M_N_BRD"/>
</dbReference>
<dbReference type="SMART" id="SM01419">
    <property type="entry name" value="Thiol-ester_cl"/>
    <property type="match status" value="1"/>
</dbReference>
<gene>
    <name evidence="7" type="ORF">KTN04_15115</name>
</gene>
<evidence type="ECO:0000259" key="6">
    <source>
        <dbReference type="SMART" id="SM01360"/>
    </source>
</evidence>
<dbReference type="InterPro" id="IPR026284">
    <property type="entry name" value="A2MG_proteobact"/>
</dbReference>
<dbReference type="SMART" id="SM01360">
    <property type="entry name" value="A2M"/>
    <property type="match status" value="1"/>
</dbReference>
<dbReference type="Pfam" id="PF07678">
    <property type="entry name" value="TED_complement"/>
    <property type="match status" value="1"/>
</dbReference>
<comment type="caution">
    <text evidence="7">The sequence shown here is derived from an EMBL/GenBank/DDBJ whole genome shotgun (WGS) entry which is preliminary data.</text>
</comment>
<evidence type="ECO:0000256" key="4">
    <source>
        <dbReference type="SAM" id="MobiDB-lite"/>
    </source>
</evidence>
<keyword evidence="8" id="KW-1185">Reference proteome</keyword>
<comment type="similarity">
    <text evidence="1">Belongs to the protease inhibitor I39 (alpha-2-macroglobulin) family. Bacterial alpha-2-macroglobulin subfamily.</text>
</comment>
<evidence type="ECO:0000313" key="7">
    <source>
        <dbReference type="EMBL" id="MBV0934668.1"/>
    </source>
</evidence>
<dbReference type="PANTHER" id="PTHR40094:SF1">
    <property type="entry name" value="UBIQUITIN DOMAIN-CONTAINING PROTEIN"/>
    <property type="match status" value="1"/>
</dbReference>
<dbReference type="Pfam" id="PF00207">
    <property type="entry name" value="A2M"/>
    <property type="match status" value="1"/>
</dbReference>
<reference evidence="7 8" key="1">
    <citation type="submission" date="2021-06" db="EMBL/GenBank/DDBJ databases">
        <title>Bacterium isolated from marine sediment.</title>
        <authorList>
            <person name="Zhu K.-L."/>
            <person name="Du Z.-J."/>
            <person name="Liang Q.-Y."/>
        </authorList>
    </citation>
    <scope>NUCLEOTIDE SEQUENCE [LARGE SCALE GENOMIC DNA]</scope>
    <source>
        <strain evidence="7 8">A346</strain>
    </source>
</reference>
<comment type="function">
    <text evidence="3">Protects the bacterial cell from host peptidases.</text>
</comment>
<evidence type="ECO:0000313" key="8">
    <source>
        <dbReference type="Proteomes" id="UP000755551"/>
    </source>
</evidence>
<dbReference type="Pfam" id="PF17972">
    <property type="entry name" value="bMG5"/>
    <property type="match status" value="1"/>
</dbReference>
<dbReference type="Pfam" id="PF11974">
    <property type="entry name" value="bMG3"/>
    <property type="match status" value="1"/>
</dbReference>
<organism evidence="7 8">
    <name type="scientific">Marinobacterium weihaiense</name>
    <dbReference type="NCBI Taxonomy" id="2851016"/>
    <lineage>
        <taxon>Bacteria</taxon>
        <taxon>Pseudomonadati</taxon>
        <taxon>Pseudomonadota</taxon>
        <taxon>Gammaproteobacteria</taxon>
        <taxon>Oceanospirillales</taxon>
        <taxon>Oceanospirillaceae</taxon>
        <taxon>Marinobacterium</taxon>
    </lineage>
</organism>
<dbReference type="InterPro" id="IPR047565">
    <property type="entry name" value="Alpha-macroglob_thiol-ester_cl"/>
</dbReference>
<dbReference type="PIRSF" id="PIRSF038980">
    <property type="entry name" value="A2M_bac"/>
    <property type="match status" value="1"/>
</dbReference>
<dbReference type="InterPro" id="IPR041246">
    <property type="entry name" value="Bact_MG10"/>
</dbReference>
<dbReference type="Pfam" id="PF17962">
    <property type="entry name" value="bMG6"/>
    <property type="match status" value="1"/>
</dbReference>
<dbReference type="InterPro" id="IPR002890">
    <property type="entry name" value="MG2"/>
</dbReference>
<protein>
    <recommendedName>
        <fullName evidence="3">Alpha-2-macroglobulin</fullName>
    </recommendedName>
</protein>
<evidence type="ECO:0000256" key="2">
    <source>
        <dbReference type="ARBA" id="ARBA00022729"/>
    </source>
</evidence>
<dbReference type="InterPro" id="IPR041462">
    <property type="entry name" value="Bact_A2M_MG6"/>
</dbReference>
<dbReference type="SMART" id="SM01359">
    <property type="entry name" value="A2M_N_2"/>
    <property type="match status" value="1"/>
</dbReference>
<dbReference type="PROSITE" id="PS51257">
    <property type="entry name" value="PROKAR_LIPOPROTEIN"/>
    <property type="match status" value="1"/>
</dbReference>